<keyword evidence="3" id="KW-1185">Reference proteome</keyword>
<dbReference type="AlphaFoldDB" id="A0ABD2VTC8"/>
<gene>
    <name evidence="2" type="ORF">TKK_020167</name>
</gene>
<sequence length="194" mass="22628">MIVYLKINDMVTYSSSYGIQRINRIMLRVFHEESSHDIIHIDVHRVSVRQQQQQTQKQWKQWTSGCDVDCSQRECFETSVLLHAHPESTRKRAALPGTTSSARTWSLQVPRINMHYSAGKYSRYTAAMVYGHMIQLLPRDDRSVMHRARFDFVFFFCIYVSSCSYICTASSPPHCEMKMYSVAVRCLFKNICPP</sequence>
<keyword evidence="1" id="KW-0812">Transmembrane</keyword>
<dbReference type="EMBL" id="JBJJXI010000181">
    <property type="protein sequence ID" value="KAL3383793.1"/>
    <property type="molecule type" value="Genomic_DNA"/>
</dbReference>
<organism evidence="2 3">
    <name type="scientific">Trichogramma kaykai</name>
    <dbReference type="NCBI Taxonomy" id="54128"/>
    <lineage>
        <taxon>Eukaryota</taxon>
        <taxon>Metazoa</taxon>
        <taxon>Ecdysozoa</taxon>
        <taxon>Arthropoda</taxon>
        <taxon>Hexapoda</taxon>
        <taxon>Insecta</taxon>
        <taxon>Pterygota</taxon>
        <taxon>Neoptera</taxon>
        <taxon>Endopterygota</taxon>
        <taxon>Hymenoptera</taxon>
        <taxon>Apocrita</taxon>
        <taxon>Proctotrupomorpha</taxon>
        <taxon>Chalcidoidea</taxon>
        <taxon>Trichogrammatidae</taxon>
        <taxon>Trichogramma</taxon>
    </lineage>
</organism>
<evidence type="ECO:0000313" key="3">
    <source>
        <dbReference type="Proteomes" id="UP001627154"/>
    </source>
</evidence>
<accession>A0ABD2VTC8</accession>
<feature type="transmembrane region" description="Helical" evidence="1">
    <location>
        <begin position="152"/>
        <end position="171"/>
    </location>
</feature>
<proteinExistence type="predicted"/>
<keyword evidence="1" id="KW-0472">Membrane</keyword>
<evidence type="ECO:0000313" key="2">
    <source>
        <dbReference type="EMBL" id="KAL3383793.1"/>
    </source>
</evidence>
<keyword evidence="1" id="KW-1133">Transmembrane helix</keyword>
<dbReference type="Proteomes" id="UP001627154">
    <property type="component" value="Unassembled WGS sequence"/>
</dbReference>
<name>A0ABD2VTC8_9HYME</name>
<comment type="caution">
    <text evidence="2">The sequence shown here is derived from an EMBL/GenBank/DDBJ whole genome shotgun (WGS) entry which is preliminary data.</text>
</comment>
<evidence type="ECO:0000256" key="1">
    <source>
        <dbReference type="SAM" id="Phobius"/>
    </source>
</evidence>
<reference evidence="2 3" key="1">
    <citation type="journal article" date="2024" name="bioRxiv">
        <title>A reference genome for Trichogramma kaykai: A tiny desert-dwelling parasitoid wasp with competing sex-ratio distorters.</title>
        <authorList>
            <person name="Culotta J."/>
            <person name="Lindsey A.R."/>
        </authorList>
    </citation>
    <scope>NUCLEOTIDE SEQUENCE [LARGE SCALE GENOMIC DNA]</scope>
    <source>
        <strain evidence="2 3">KSX58</strain>
    </source>
</reference>
<protein>
    <submittedName>
        <fullName evidence="2">Uncharacterized protein</fullName>
    </submittedName>
</protein>